<comment type="similarity">
    <text evidence="6">Belongs to the HepT RNase toxin family.</text>
</comment>
<dbReference type="Gene3D" id="1.20.120.580">
    <property type="entry name" value="bsu32300-like"/>
    <property type="match status" value="1"/>
</dbReference>
<organism evidence="7 8">
    <name type="scientific">Roseofilum acuticapitatum BLCC-M154</name>
    <dbReference type="NCBI Taxonomy" id="3022444"/>
    <lineage>
        <taxon>Bacteria</taxon>
        <taxon>Bacillati</taxon>
        <taxon>Cyanobacteriota</taxon>
        <taxon>Cyanophyceae</taxon>
        <taxon>Desertifilales</taxon>
        <taxon>Desertifilaceae</taxon>
        <taxon>Roseofilum</taxon>
        <taxon>Roseofilum acuticapitatum</taxon>
    </lineage>
</organism>
<dbReference type="EMBL" id="JAQOSP010000087">
    <property type="protein sequence ID" value="MDJ1170331.1"/>
    <property type="molecule type" value="Genomic_DNA"/>
</dbReference>
<dbReference type="Pfam" id="PF01934">
    <property type="entry name" value="HepT-like"/>
    <property type="match status" value="1"/>
</dbReference>
<keyword evidence="1" id="KW-0597">Phosphoprotein</keyword>
<name>A0ABT7AVP3_9CYAN</name>
<reference evidence="7 8" key="1">
    <citation type="submission" date="2023-01" db="EMBL/GenBank/DDBJ databases">
        <title>Novel diversity within Roseofilum (Cyanobacteria; Desertifilaceae) from marine benthic mats with descriptions of four novel species.</title>
        <authorList>
            <person name="Wang Y."/>
            <person name="Berthold D.E."/>
            <person name="Hu J."/>
            <person name="Lefler F.W."/>
            <person name="Laughinghouse H.D. IV."/>
        </authorList>
    </citation>
    <scope>NUCLEOTIDE SEQUENCE [LARGE SCALE GENOMIC DNA]</scope>
    <source>
        <strain evidence="7 8">BLCC-M154</strain>
    </source>
</reference>
<evidence type="ECO:0000256" key="2">
    <source>
        <dbReference type="ARBA" id="ARBA00022649"/>
    </source>
</evidence>
<keyword evidence="3" id="KW-0540">Nuclease</keyword>
<dbReference type="InterPro" id="IPR037038">
    <property type="entry name" value="HepT-like_sf"/>
</dbReference>
<comment type="caution">
    <text evidence="7">The sequence shown here is derived from an EMBL/GenBank/DDBJ whole genome shotgun (WGS) entry which is preliminary data.</text>
</comment>
<proteinExistence type="inferred from homology"/>
<evidence type="ECO:0000256" key="1">
    <source>
        <dbReference type="ARBA" id="ARBA00022553"/>
    </source>
</evidence>
<evidence type="ECO:0000313" key="7">
    <source>
        <dbReference type="EMBL" id="MDJ1170331.1"/>
    </source>
</evidence>
<sequence>MERDRSYLHDIYRFANQIVQFVEPLDELSFAADDKTQLAILYALSIIGEATKKLSPEFRTQHATIPWKQIAGMRDKLVHDYRQVDIDIIWEVTQTDIPNLIEKIQLLLSETS</sequence>
<keyword evidence="4" id="KW-0547">Nucleotide-binding</keyword>
<dbReference type="PANTHER" id="PTHR34139:SF1">
    <property type="entry name" value="RNASE MJ1380-RELATED"/>
    <property type="match status" value="1"/>
</dbReference>
<protein>
    <submittedName>
        <fullName evidence="7">DUF86 domain-containing protein</fullName>
    </submittedName>
</protein>
<dbReference type="PANTHER" id="PTHR34139">
    <property type="entry name" value="UPF0331 PROTEIN MJ0127"/>
    <property type="match status" value="1"/>
</dbReference>
<dbReference type="InterPro" id="IPR008201">
    <property type="entry name" value="HepT-like"/>
</dbReference>
<keyword evidence="8" id="KW-1185">Reference proteome</keyword>
<keyword evidence="5" id="KW-0378">Hydrolase</keyword>
<dbReference type="InterPro" id="IPR051813">
    <property type="entry name" value="HepT_RNase_toxin"/>
</dbReference>
<accession>A0ABT7AVP3</accession>
<gene>
    <name evidence="7" type="ORF">PMG71_12905</name>
</gene>
<evidence type="ECO:0000256" key="3">
    <source>
        <dbReference type="ARBA" id="ARBA00022722"/>
    </source>
</evidence>
<evidence type="ECO:0000256" key="6">
    <source>
        <dbReference type="ARBA" id="ARBA00024207"/>
    </source>
</evidence>
<keyword evidence="2" id="KW-1277">Toxin-antitoxin system</keyword>
<evidence type="ECO:0000313" key="8">
    <source>
        <dbReference type="Proteomes" id="UP001235303"/>
    </source>
</evidence>
<evidence type="ECO:0000256" key="5">
    <source>
        <dbReference type="ARBA" id="ARBA00022801"/>
    </source>
</evidence>
<dbReference type="RefSeq" id="WP_283754089.1">
    <property type="nucleotide sequence ID" value="NZ_JAQOSP010000087.1"/>
</dbReference>
<evidence type="ECO:0000256" key="4">
    <source>
        <dbReference type="ARBA" id="ARBA00022741"/>
    </source>
</evidence>
<dbReference type="Proteomes" id="UP001235303">
    <property type="component" value="Unassembled WGS sequence"/>
</dbReference>